<comment type="caution">
    <text evidence="3">The sequence shown here is derived from an EMBL/GenBank/DDBJ whole genome shotgun (WGS) entry which is preliminary data.</text>
</comment>
<keyword evidence="2" id="KW-0732">Signal</keyword>
<feature type="compositionally biased region" description="Low complexity" evidence="1">
    <location>
        <begin position="122"/>
        <end position="132"/>
    </location>
</feature>
<keyword evidence="3" id="KW-0449">Lipoprotein</keyword>
<dbReference type="RefSeq" id="WP_386061589.1">
    <property type="nucleotide sequence ID" value="NZ_JBHTKL010000005.1"/>
</dbReference>
<dbReference type="PROSITE" id="PS51257">
    <property type="entry name" value="PROKAR_LIPOPROTEIN"/>
    <property type="match status" value="1"/>
</dbReference>
<evidence type="ECO:0000313" key="4">
    <source>
        <dbReference type="Proteomes" id="UP001596990"/>
    </source>
</evidence>
<protein>
    <submittedName>
        <fullName evidence="3">Membrane lipoprotein lipid attachment site-containing protein</fullName>
    </submittedName>
</protein>
<organism evidence="3 4">
    <name type="scientific">Thalassobacillus hwangdonensis</name>
    <dbReference type="NCBI Taxonomy" id="546108"/>
    <lineage>
        <taxon>Bacteria</taxon>
        <taxon>Bacillati</taxon>
        <taxon>Bacillota</taxon>
        <taxon>Bacilli</taxon>
        <taxon>Bacillales</taxon>
        <taxon>Bacillaceae</taxon>
        <taxon>Thalassobacillus</taxon>
    </lineage>
</organism>
<accession>A0ABW3L2I4</accession>
<evidence type="ECO:0000256" key="1">
    <source>
        <dbReference type="SAM" id="MobiDB-lite"/>
    </source>
</evidence>
<evidence type="ECO:0000256" key="2">
    <source>
        <dbReference type="SAM" id="SignalP"/>
    </source>
</evidence>
<reference evidence="4" key="1">
    <citation type="journal article" date="2019" name="Int. J. Syst. Evol. Microbiol.">
        <title>The Global Catalogue of Microorganisms (GCM) 10K type strain sequencing project: providing services to taxonomists for standard genome sequencing and annotation.</title>
        <authorList>
            <consortium name="The Broad Institute Genomics Platform"/>
            <consortium name="The Broad Institute Genome Sequencing Center for Infectious Disease"/>
            <person name="Wu L."/>
            <person name="Ma J."/>
        </authorList>
    </citation>
    <scope>NUCLEOTIDE SEQUENCE [LARGE SCALE GENOMIC DNA]</scope>
    <source>
        <strain evidence="4">CCUG 56607</strain>
    </source>
</reference>
<name>A0ABW3L2I4_9BACI</name>
<feature type="chain" id="PRO_5047265863" evidence="2">
    <location>
        <begin position="23"/>
        <end position="132"/>
    </location>
</feature>
<evidence type="ECO:0000313" key="3">
    <source>
        <dbReference type="EMBL" id="MFD1020281.1"/>
    </source>
</evidence>
<dbReference type="EMBL" id="JBHTKL010000005">
    <property type="protein sequence ID" value="MFD1020281.1"/>
    <property type="molecule type" value="Genomic_DNA"/>
</dbReference>
<sequence length="132" mass="14955">MKKFLVVLVLMFIAAGCSSAGAHHKELEKTLDSELQNEQLKEMDLNDYTEFEWDEAYIFPPYTTEASMEKQTGIKLEDPSGMESRDDINLIVFTHEGAFTNYVEISRKHADISSGGKKHLTPHSPTITITHH</sequence>
<dbReference type="Proteomes" id="UP001596990">
    <property type="component" value="Unassembled WGS sequence"/>
</dbReference>
<feature type="region of interest" description="Disordered" evidence="1">
    <location>
        <begin position="113"/>
        <end position="132"/>
    </location>
</feature>
<gene>
    <name evidence="3" type="ORF">ACFQ2J_13920</name>
</gene>
<feature type="signal peptide" evidence="2">
    <location>
        <begin position="1"/>
        <end position="22"/>
    </location>
</feature>
<keyword evidence="4" id="KW-1185">Reference proteome</keyword>
<proteinExistence type="predicted"/>